<dbReference type="EMBL" id="QCYY01002301">
    <property type="protein sequence ID" value="ROT71411.1"/>
    <property type="molecule type" value="Genomic_DNA"/>
</dbReference>
<keyword evidence="1" id="KW-0812">Transmembrane</keyword>
<dbReference type="OrthoDB" id="6378875at2759"/>
<reference evidence="2 3" key="2">
    <citation type="submission" date="2019-01" db="EMBL/GenBank/DDBJ databases">
        <title>The decoding of complex shrimp genome reveals the adaptation for benthos swimmer, frequently molting mechanism and breeding impact on genome.</title>
        <authorList>
            <person name="Sun Y."/>
            <person name="Gao Y."/>
            <person name="Yu Y."/>
        </authorList>
    </citation>
    <scope>NUCLEOTIDE SEQUENCE [LARGE SCALE GENOMIC DNA]</scope>
    <source>
        <tissue evidence="2">Muscle</tissue>
    </source>
</reference>
<protein>
    <submittedName>
        <fullName evidence="2">Uncharacterized protein</fullName>
    </submittedName>
</protein>
<dbReference type="AlphaFoldDB" id="A0A423T4P6"/>
<keyword evidence="1" id="KW-0472">Membrane</keyword>
<accession>A0A423T4P6</accession>
<gene>
    <name evidence="2" type="ORF">C7M84_010287</name>
</gene>
<evidence type="ECO:0000256" key="1">
    <source>
        <dbReference type="SAM" id="Phobius"/>
    </source>
</evidence>
<feature type="transmembrane region" description="Helical" evidence="1">
    <location>
        <begin position="68"/>
        <end position="90"/>
    </location>
</feature>
<sequence>MEQEGVLEVDSFCPTDDSGDCHDRQLEEEDEPSTTTTAAAALAFVPFGEGEVEDKDATTQVVLGKWPLIYVILIVMLFWIILVIATPYVLTGETYGRREDDFGANSVVDQQDVLLLLSWLLGEASDDPSCLERVVCLTPAKSSRYIYVSSMIFKLASVQPPSRGPAAAAGRRGQGRLLAGLPTVLLPDCSRAVRIPTADCPRAVRIPTAASFPT</sequence>
<keyword evidence="1" id="KW-1133">Transmembrane helix</keyword>
<keyword evidence="3" id="KW-1185">Reference proteome</keyword>
<organism evidence="2 3">
    <name type="scientific">Penaeus vannamei</name>
    <name type="common">Whiteleg shrimp</name>
    <name type="synonym">Litopenaeus vannamei</name>
    <dbReference type="NCBI Taxonomy" id="6689"/>
    <lineage>
        <taxon>Eukaryota</taxon>
        <taxon>Metazoa</taxon>
        <taxon>Ecdysozoa</taxon>
        <taxon>Arthropoda</taxon>
        <taxon>Crustacea</taxon>
        <taxon>Multicrustacea</taxon>
        <taxon>Malacostraca</taxon>
        <taxon>Eumalacostraca</taxon>
        <taxon>Eucarida</taxon>
        <taxon>Decapoda</taxon>
        <taxon>Dendrobranchiata</taxon>
        <taxon>Penaeoidea</taxon>
        <taxon>Penaeidae</taxon>
        <taxon>Penaeus</taxon>
    </lineage>
</organism>
<reference evidence="2 3" key="1">
    <citation type="submission" date="2018-04" db="EMBL/GenBank/DDBJ databases">
        <authorList>
            <person name="Zhang X."/>
            <person name="Yuan J."/>
            <person name="Li F."/>
            <person name="Xiang J."/>
        </authorList>
    </citation>
    <scope>NUCLEOTIDE SEQUENCE [LARGE SCALE GENOMIC DNA]</scope>
    <source>
        <tissue evidence="2">Muscle</tissue>
    </source>
</reference>
<name>A0A423T4P6_PENVA</name>
<proteinExistence type="predicted"/>
<evidence type="ECO:0000313" key="3">
    <source>
        <dbReference type="Proteomes" id="UP000283509"/>
    </source>
</evidence>
<evidence type="ECO:0000313" key="2">
    <source>
        <dbReference type="EMBL" id="ROT71411.1"/>
    </source>
</evidence>
<comment type="caution">
    <text evidence="2">The sequence shown here is derived from an EMBL/GenBank/DDBJ whole genome shotgun (WGS) entry which is preliminary data.</text>
</comment>
<dbReference type="Proteomes" id="UP000283509">
    <property type="component" value="Unassembled WGS sequence"/>
</dbReference>